<feature type="domain" description="NAD(P)-binding" evidence="1">
    <location>
        <begin position="7"/>
        <end position="87"/>
    </location>
</feature>
<name>A0A139AIJ2_GONPJ</name>
<dbReference type="Pfam" id="PF13460">
    <property type="entry name" value="NAD_binding_10"/>
    <property type="match status" value="1"/>
</dbReference>
<proteinExistence type="predicted"/>
<dbReference type="AlphaFoldDB" id="A0A139AIJ2"/>
<evidence type="ECO:0000313" key="3">
    <source>
        <dbReference type="Proteomes" id="UP000070544"/>
    </source>
</evidence>
<evidence type="ECO:0000313" key="2">
    <source>
        <dbReference type="EMBL" id="KXS16519.1"/>
    </source>
</evidence>
<dbReference type="SUPFAM" id="SSF51735">
    <property type="entry name" value="NAD(P)-binding Rossmann-fold domains"/>
    <property type="match status" value="1"/>
</dbReference>
<dbReference type="InterPro" id="IPR016040">
    <property type="entry name" value="NAD(P)-bd_dom"/>
</dbReference>
<accession>A0A139AIJ2</accession>
<dbReference type="Proteomes" id="UP000070544">
    <property type="component" value="Unassembled WGS sequence"/>
</dbReference>
<organism evidence="2 3">
    <name type="scientific">Gonapodya prolifera (strain JEL478)</name>
    <name type="common">Monoblepharis prolifera</name>
    <dbReference type="NCBI Taxonomy" id="1344416"/>
    <lineage>
        <taxon>Eukaryota</taxon>
        <taxon>Fungi</taxon>
        <taxon>Fungi incertae sedis</taxon>
        <taxon>Chytridiomycota</taxon>
        <taxon>Chytridiomycota incertae sedis</taxon>
        <taxon>Monoblepharidomycetes</taxon>
        <taxon>Monoblepharidales</taxon>
        <taxon>Gonapodyaceae</taxon>
        <taxon>Gonapodya</taxon>
    </lineage>
</organism>
<protein>
    <recommendedName>
        <fullName evidence="1">NAD(P)-binding domain-containing protein</fullName>
    </recommendedName>
</protein>
<gene>
    <name evidence="2" type="ORF">M427DRAFT_291607</name>
</gene>
<dbReference type="EMBL" id="KQ965752">
    <property type="protein sequence ID" value="KXS16519.1"/>
    <property type="molecule type" value="Genomic_DNA"/>
</dbReference>
<dbReference type="InterPro" id="IPR036291">
    <property type="entry name" value="NAD(P)-bd_dom_sf"/>
</dbReference>
<keyword evidence="3" id="KW-1185">Reference proteome</keyword>
<evidence type="ECO:0000259" key="1">
    <source>
        <dbReference type="Pfam" id="PF13460"/>
    </source>
</evidence>
<sequence length="162" mass="17596">MKIVVVGGTQGVGKEFIQQALAVHPPHHLRILARQPVKLPTEIRSDNNVTVVEGDVRDKGVVEKLVEGADAVVLSLENSAMSSSAISTLSDAFPSYATLLSSMHLASYQLPPTCLASTFSPRNVVWEIAVLFPIFLYAFPSPRQTTPTMNHLMLRRSANCLA</sequence>
<dbReference type="Gene3D" id="3.40.50.720">
    <property type="entry name" value="NAD(P)-binding Rossmann-like Domain"/>
    <property type="match status" value="1"/>
</dbReference>
<reference evidence="2 3" key="1">
    <citation type="journal article" date="2015" name="Genome Biol. Evol.">
        <title>Phylogenomic analyses indicate that early fungi evolved digesting cell walls of algal ancestors of land plants.</title>
        <authorList>
            <person name="Chang Y."/>
            <person name="Wang S."/>
            <person name="Sekimoto S."/>
            <person name="Aerts A.L."/>
            <person name="Choi C."/>
            <person name="Clum A."/>
            <person name="LaButti K.M."/>
            <person name="Lindquist E.A."/>
            <person name="Yee Ngan C."/>
            <person name="Ohm R.A."/>
            <person name="Salamov A.A."/>
            <person name="Grigoriev I.V."/>
            <person name="Spatafora J.W."/>
            <person name="Berbee M.L."/>
        </authorList>
    </citation>
    <scope>NUCLEOTIDE SEQUENCE [LARGE SCALE GENOMIC DNA]</scope>
    <source>
        <strain evidence="2 3">JEL478</strain>
    </source>
</reference>
<dbReference type="OrthoDB" id="63935at2759"/>